<evidence type="ECO:0000256" key="2">
    <source>
        <dbReference type="ARBA" id="ARBA00004325"/>
    </source>
</evidence>
<accession>A0AAN9BCY4</accession>
<dbReference type="Pfam" id="PF09803">
    <property type="entry name" value="Pet100"/>
    <property type="match status" value="1"/>
</dbReference>
<organism evidence="9 10">
    <name type="scientific">Littorina saxatilis</name>
    <dbReference type="NCBI Taxonomy" id="31220"/>
    <lineage>
        <taxon>Eukaryota</taxon>
        <taxon>Metazoa</taxon>
        <taxon>Spiralia</taxon>
        <taxon>Lophotrochozoa</taxon>
        <taxon>Mollusca</taxon>
        <taxon>Gastropoda</taxon>
        <taxon>Caenogastropoda</taxon>
        <taxon>Littorinimorpha</taxon>
        <taxon>Littorinoidea</taxon>
        <taxon>Littorinidae</taxon>
        <taxon>Littorina</taxon>
    </lineage>
</organism>
<sequence length="75" mass="9189">MGGWKLEVFKMAVYMTFPVGLFYYFNQPEFFETWMLKKRNTLFPPQEVNAKERINKTIDYLEKRREEQIKKEKAS</sequence>
<evidence type="ECO:0000256" key="6">
    <source>
        <dbReference type="ARBA" id="ARBA00023128"/>
    </source>
</evidence>
<dbReference type="EMBL" id="JBAMIC010000011">
    <property type="protein sequence ID" value="KAK7101185.1"/>
    <property type="molecule type" value="Genomic_DNA"/>
</dbReference>
<dbReference type="PANTHER" id="PTHR33968:SF1">
    <property type="entry name" value="PROTEIN PET100 HOMOLOG, MITOCHONDRIAL"/>
    <property type="match status" value="1"/>
</dbReference>
<dbReference type="AlphaFoldDB" id="A0AAN9BCY4"/>
<evidence type="ECO:0000256" key="4">
    <source>
        <dbReference type="ARBA" id="ARBA00022946"/>
    </source>
</evidence>
<dbReference type="GO" id="GO:0005743">
    <property type="term" value="C:mitochondrial inner membrane"/>
    <property type="evidence" value="ECO:0007669"/>
    <property type="project" value="TreeGrafter"/>
</dbReference>
<evidence type="ECO:0000256" key="7">
    <source>
        <dbReference type="ARBA" id="ARBA00023136"/>
    </source>
</evidence>
<evidence type="ECO:0000256" key="5">
    <source>
        <dbReference type="ARBA" id="ARBA00022989"/>
    </source>
</evidence>
<evidence type="ECO:0000313" key="10">
    <source>
        <dbReference type="Proteomes" id="UP001374579"/>
    </source>
</evidence>
<dbReference type="Proteomes" id="UP001374579">
    <property type="component" value="Unassembled WGS sequence"/>
</dbReference>
<dbReference type="PANTHER" id="PTHR33968">
    <property type="entry name" value="PROTEIN PET100 HOMOLOG, MITOCHONDRIAL"/>
    <property type="match status" value="1"/>
</dbReference>
<evidence type="ECO:0000256" key="8">
    <source>
        <dbReference type="ARBA" id="ARBA00038077"/>
    </source>
</evidence>
<reference evidence="9 10" key="1">
    <citation type="submission" date="2024-02" db="EMBL/GenBank/DDBJ databases">
        <title>Chromosome-scale genome assembly of the rough periwinkle Littorina saxatilis.</title>
        <authorList>
            <person name="De Jode A."/>
            <person name="Faria R."/>
            <person name="Formenti G."/>
            <person name="Sims Y."/>
            <person name="Smith T.P."/>
            <person name="Tracey A."/>
            <person name="Wood J.M.D."/>
            <person name="Zagrodzka Z.B."/>
            <person name="Johannesson K."/>
            <person name="Butlin R.K."/>
            <person name="Leder E.H."/>
        </authorList>
    </citation>
    <scope>NUCLEOTIDE SEQUENCE [LARGE SCALE GENOMIC DNA]</scope>
    <source>
        <strain evidence="9">Snail1</strain>
        <tissue evidence="9">Muscle</tissue>
    </source>
</reference>
<protein>
    <recommendedName>
        <fullName evidence="11">Protein PET100 homolog, mitochondrial</fullName>
    </recommendedName>
</protein>
<keyword evidence="7" id="KW-0472">Membrane</keyword>
<evidence type="ECO:0000256" key="3">
    <source>
        <dbReference type="ARBA" id="ARBA00022692"/>
    </source>
</evidence>
<keyword evidence="3" id="KW-0812">Transmembrane</keyword>
<name>A0AAN9BCY4_9CAEN</name>
<keyword evidence="5" id="KW-1133">Transmembrane helix</keyword>
<comment type="caution">
    <text evidence="9">The sequence shown here is derived from an EMBL/GenBank/DDBJ whole genome shotgun (WGS) entry which is preliminary data.</text>
</comment>
<keyword evidence="6" id="KW-0496">Mitochondrion</keyword>
<dbReference type="GO" id="GO:0051082">
    <property type="term" value="F:unfolded protein binding"/>
    <property type="evidence" value="ECO:0007669"/>
    <property type="project" value="TreeGrafter"/>
</dbReference>
<keyword evidence="4" id="KW-0809">Transit peptide</keyword>
<gene>
    <name evidence="9" type="ORF">V1264_024015</name>
</gene>
<evidence type="ECO:0008006" key="11">
    <source>
        <dbReference type="Google" id="ProtNLM"/>
    </source>
</evidence>
<dbReference type="GO" id="GO:0033617">
    <property type="term" value="P:mitochondrial respiratory chain complex IV assembly"/>
    <property type="evidence" value="ECO:0007669"/>
    <property type="project" value="InterPro"/>
</dbReference>
<comment type="similarity">
    <text evidence="8">Belongs to the PET100 family.</text>
</comment>
<comment type="subcellular location">
    <subcellularLocation>
        <location evidence="1">Membrane</location>
        <topology evidence="1">Single-pass membrane protein</topology>
    </subcellularLocation>
    <subcellularLocation>
        <location evidence="2">Mitochondrion membrane</location>
    </subcellularLocation>
</comment>
<dbReference type="InterPro" id="IPR018625">
    <property type="entry name" value="Pet100"/>
</dbReference>
<proteinExistence type="inferred from homology"/>
<evidence type="ECO:0000256" key="1">
    <source>
        <dbReference type="ARBA" id="ARBA00004167"/>
    </source>
</evidence>
<evidence type="ECO:0000313" key="9">
    <source>
        <dbReference type="EMBL" id="KAK7101185.1"/>
    </source>
</evidence>
<keyword evidence="10" id="KW-1185">Reference proteome</keyword>